<feature type="transmembrane region" description="Helical" evidence="5">
    <location>
        <begin position="88"/>
        <end position="107"/>
    </location>
</feature>
<feature type="transmembrane region" description="Helical" evidence="5">
    <location>
        <begin position="275"/>
        <end position="296"/>
    </location>
</feature>
<keyword evidence="2 5" id="KW-0812">Transmembrane</keyword>
<dbReference type="InterPro" id="IPR002781">
    <property type="entry name" value="TM_pro_TauE-like"/>
</dbReference>
<evidence type="ECO:0000256" key="2">
    <source>
        <dbReference type="ARBA" id="ARBA00022692"/>
    </source>
</evidence>
<dbReference type="AlphaFoldDB" id="A0A1H4LK22"/>
<dbReference type="PANTHER" id="PTHR43701:SF12">
    <property type="entry name" value="MEMBRANE TRANSPORTER PROTEIN YTNM-RELATED"/>
    <property type="match status" value="1"/>
</dbReference>
<evidence type="ECO:0000313" key="6">
    <source>
        <dbReference type="EMBL" id="SEB70672.1"/>
    </source>
</evidence>
<evidence type="ECO:0000256" key="4">
    <source>
        <dbReference type="ARBA" id="ARBA00023136"/>
    </source>
</evidence>
<protein>
    <recommendedName>
        <fullName evidence="5">Probable membrane transporter protein</fullName>
    </recommendedName>
</protein>
<reference evidence="7" key="1">
    <citation type="submission" date="2016-10" db="EMBL/GenBank/DDBJ databases">
        <authorList>
            <person name="Varghese N."/>
            <person name="Submissions S."/>
        </authorList>
    </citation>
    <scope>NUCLEOTIDE SEQUENCE [LARGE SCALE GENOMIC DNA]</scope>
    <source>
        <strain evidence="7">ES.061</strain>
    </source>
</reference>
<gene>
    <name evidence="6" type="ORF">SAMN05216452_2855</name>
</gene>
<evidence type="ECO:0000256" key="3">
    <source>
        <dbReference type="ARBA" id="ARBA00022989"/>
    </source>
</evidence>
<keyword evidence="5" id="KW-1003">Cell membrane</keyword>
<keyword evidence="4 5" id="KW-0472">Membrane</keyword>
<dbReference type="GO" id="GO:0005886">
    <property type="term" value="C:plasma membrane"/>
    <property type="evidence" value="ECO:0007669"/>
    <property type="project" value="UniProtKB-SubCell"/>
</dbReference>
<dbReference type="InterPro" id="IPR051598">
    <property type="entry name" value="TSUP/Inactive_protease-like"/>
</dbReference>
<sequence>MPRVGIYLPIAEMSVNVFVLLAMGGAVGFLSGMFGVGGGFLITPLLIFYNIPPAIAVATGANQVIASSFSGALAHFKRKSLDLKLGTVLLAGGIVGASLGVSVFAYLRRLGQLDLIVSLLYVAFLGVVGGLMLMESVRAIRRSRGGQTVTLRKPGQHNWIHRLPLKMRFRASKLFVSVIPVLALGAFIGFLASIMGVGGGFIMVPALIYLLKVPTNVVIGTSLFQIIFVAAFTTIIHSTANQTVDVVLAFLLMVGGVAGAQYGARVGQKLRGEQLRALLALLVLAVALRLGFDLFVRPESVYSLSMGGV</sequence>
<dbReference type="EMBL" id="FNSL01000001">
    <property type="protein sequence ID" value="SEB70672.1"/>
    <property type="molecule type" value="Genomic_DNA"/>
</dbReference>
<evidence type="ECO:0000256" key="5">
    <source>
        <dbReference type="RuleBase" id="RU363041"/>
    </source>
</evidence>
<keyword evidence="3 5" id="KW-1133">Transmembrane helix</keyword>
<proteinExistence type="inferred from homology"/>
<feature type="transmembrane region" description="Helical" evidence="5">
    <location>
        <begin position="217"/>
        <end position="236"/>
    </location>
</feature>
<accession>A0A1H4LK22</accession>
<dbReference type="Pfam" id="PF01925">
    <property type="entry name" value="TauE"/>
    <property type="match status" value="1"/>
</dbReference>
<dbReference type="Proteomes" id="UP000199064">
    <property type="component" value="Unassembled WGS sequence"/>
</dbReference>
<organism evidence="6 7">
    <name type="scientific">Nitratireductor aquibiodomus</name>
    <dbReference type="NCBI Taxonomy" id="204799"/>
    <lineage>
        <taxon>Bacteria</taxon>
        <taxon>Pseudomonadati</taxon>
        <taxon>Pseudomonadota</taxon>
        <taxon>Alphaproteobacteria</taxon>
        <taxon>Hyphomicrobiales</taxon>
        <taxon>Phyllobacteriaceae</taxon>
        <taxon>Nitratireductor</taxon>
    </lineage>
</organism>
<keyword evidence="7" id="KW-1185">Reference proteome</keyword>
<evidence type="ECO:0000256" key="1">
    <source>
        <dbReference type="ARBA" id="ARBA00004141"/>
    </source>
</evidence>
<dbReference type="PANTHER" id="PTHR43701">
    <property type="entry name" value="MEMBRANE TRANSPORTER PROTEIN MJ0441-RELATED"/>
    <property type="match status" value="1"/>
</dbReference>
<comment type="subcellular location">
    <subcellularLocation>
        <location evidence="5">Cell membrane</location>
        <topology evidence="5">Multi-pass membrane protein</topology>
    </subcellularLocation>
    <subcellularLocation>
        <location evidence="1">Membrane</location>
        <topology evidence="1">Multi-pass membrane protein</topology>
    </subcellularLocation>
</comment>
<feature type="transmembrane region" description="Helical" evidence="5">
    <location>
        <begin position="243"/>
        <end position="263"/>
    </location>
</feature>
<name>A0A1H4LK22_9HYPH</name>
<feature type="transmembrane region" description="Helical" evidence="5">
    <location>
        <begin position="174"/>
        <end position="197"/>
    </location>
</feature>
<evidence type="ECO:0000313" key="7">
    <source>
        <dbReference type="Proteomes" id="UP000199064"/>
    </source>
</evidence>
<feature type="transmembrane region" description="Helical" evidence="5">
    <location>
        <begin position="113"/>
        <end position="134"/>
    </location>
</feature>
<comment type="similarity">
    <text evidence="5">Belongs to the 4-toluene sulfonate uptake permease (TSUP) (TC 2.A.102) family.</text>
</comment>